<evidence type="ECO:0000256" key="1">
    <source>
        <dbReference type="ARBA" id="ARBA00001936"/>
    </source>
</evidence>
<dbReference type="SMART" id="SM00458">
    <property type="entry name" value="RICIN"/>
    <property type="match status" value="1"/>
</dbReference>
<evidence type="ECO:0000256" key="12">
    <source>
        <dbReference type="ARBA" id="ARBA00022989"/>
    </source>
</evidence>
<dbReference type="InterPro" id="IPR001173">
    <property type="entry name" value="Glyco_trans_2-like"/>
</dbReference>
<keyword evidence="6 17" id="KW-0328">Glycosyltransferase</keyword>
<evidence type="ECO:0000256" key="16">
    <source>
        <dbReference type="ARBA" id="ARBA00023211"/>
    </source>
</evidence>
<feature type="domain" description="Ricin B lectin" evidence="18">
    <location>
        <begin position="482"/>
        <end position="598"/>
    </location>
</feature>
<accession>A0A3Q2QQE5</accession>
<keyword evidence="7 17" id="KW-0808">Transferase</keyword>
<evidence type="ECO:0000313" key="20">
    <source>
        <dbReference type="Proteomes" id="UP000265000"/>
    </source>
</evidence>
<dbReference type="STRING" id="8078.ENSFHEP00000030008"/>
<evidence type="ECO:0000256" key="14">
    <source>
        <dbReference type="ARBA" id="ARBA00023136"/>
    </source>
</evidence>
<evidence type="ECO:0000256" key="7">
    <source>
        <dbReference type="ARBA" id="ARBA00022679"/>
    </source>
</evidence>
<protein>
    <recommendedName>
        <fullName evidence="5 17">Polypeptide N-acetylgalactosaminyltransferase</fullName>
        <ecNumber evidence="17">2.4.1.-</ecNumber>
    </recommendedName>
    <alternativeName>
        <fullName evidence="17">Protein-UDP acetylgalactosaminyltransferase</fullName>
    </alternativeName>
</protein>
<dbReference type="InterPro" id="IPR035992">
    <property type="entry name" value="Ricin_B-like_lectins"/>
</dbReference>
<organism evidence="19 20">
    <name type="scientific">Fundulus heteroclitus</name>
    <name type="common">Killifish</name>
    <name type="synonym">Mummichog</name>
    <dbReference type="NCBI Taxonomy" id="8078"/>
    <lineage>
        <taxon>Eukaryota</taxon>
        <taxon>Metazoa</taxon>
        <taxon>Chordata</taxon>
        <taxon>Craniata</taxon>
        <taxon>Vertebrata</taxon>
        <taxon>Euteleostomi</taxon>
        <taxon>Actinopterygii</taxon>
        <taxon>Neopterygii</taxon>
        <taxon>Teleostei</taxon>
        <taxon>Neoteleostei</taxon>
        <taxon>Acanthomorphata</taxon>
        <taxon>Ovalentaria</taxon>
        <taxon>Atherinomorphae</taxon>
        <taxon>Cyprinodontiformes</taxon>
        <taxon>Fundulidae</taxon>
        <taxon>Fundulus</taxon>
    </lineage>
</organism>
<dbReference type="Gene3D" id="3.90.550.10">
    <property type="entry name" value="Spore Coat Polysaccharide Biosynthesis Protein SpsA, Chain A"/>
    <property type="match status" value="1"/>
</dbReference>
<dbReference type="Pfam" id="PF00652">
    <property type="entry name" value="Ricin_B_lectin"/>
    <property type="match status" value="1"/>
</dbReference>
<evidence type="ECO:0000313" key="19">
    <source>
        <dbReference type="Ensembl" id="ENSFHEP00000030008.1"/>
    </source>
</evidence>
<comment type="subcellular location">
    <subcellularLocation>
        <location evidence="2 17">Golgi apparatus membrane</location>
        <topology evidence="2 17">Single-pass type II membrane protein</topology>
    </subcellularLocation>
</comment>
<dbReference type="SUPFAM" id="SSF50370">
    <property type="entry name" value="Ricin B-like lectins"/>
    <property type="match status" value="1"/>
</dbReference>
<proteinExistence type="inferred from homology"/>
<keyword evidence="10 17" id="KW-0430">Lectin</keyword>
<dbReference type="PANTHER" id="PTHR11675">
    <property type="entry name" value="N-ACETYLGALACTOSAMINYLTRANSFERASE"/>
    <property type="match status" value="1"/>
</dbReference>
<dbReference type="Pfam" id="PF00535">
    <property type="entry name" value="Glycos_transf_2"/>
    <property type="match status" value="1"/>
</dbReference>
<evidence type="ECO:0000256" key="8">
    <source>
        <dbReference type="ARBA" id="ARBA00022692"/>
    </source>
</evidence>
<keyword evidence="12" id="KW-1133">Transmembrane helix</keyword>
<evidence type="ECO:0000256" key="5">
    <source>
        <dbReference type="ARBA" id="ARBA00012644"/>
    </source>
</evidence>
<dbReference type="CDD" id="cd02510">
    <property type="entry name" value="pp-GalNAc-T"/>
    <property type="match status" value="1"/>
</dbReference>
<keyword evidence="16 17" id="KW-0464">Manganese</keyword>
<dbReference type="PANTHER" id="PTHR11675:SF33">
    <property type="entry name" value="POLYPEPTIDE N-ACETYLGALACTOSAMINYLTRANSFERASE 3"/>
    <property type="match status" value="1"/>
</dbReference>
<evidence type="ECO:0000256" key="10">
    <source>
        <dbReference type="ARBA" id="ARBA00022734"/>
    </source>
</evidence>
<evidence type="ECO:0000256" key="2">
    <source>
        <dbReference type="ARBA" id="ARBA00004323"/>
    </source>
</evidence>
<dbReference type="InterPro" id="IPR045885">
    <property type="entry name" value="GalNAc-T"/>
</dbReference>
<dbReference type="GO" id="GO:0016266">
    <property type="term" value="P:protein O-linked glycosylation via N-acetyl-galactosamine"/>
    <property type="evidence" value="ECO:0007669"/>
    <property type="project" value="UniProtKB-ARBA"/>
</dbReference>
<keyword evidence="11" id="KW-0735">Signal-anchor</keyword>
<keyword evidence="13 17" id="KW-0333">Golgi apparatus</keyword>
<dbReference type="UniPathway" id="UPA00378"/>
<keyword evidence="20" id="KW-1185">Reference proteome</keyword>
<evidence type="ECO:0000256" key="17">
    <source>
        <dbReference type="RuleBase" id="RU361242"/>
    </source>
</evidence>
<dbReference type="Proteomes" id="UP000265000">
    <property type="component" value="Unplaced"/>
</dbReference>
<evidence type="ECO:0000256" key="4">
    <source>
        <dbReference type="ARBA" id="ARBA00005680"/>
    </source>
</evidence>
<dbReference type="GeneTree" id="ENSGT00940000166246"/>
<evidence type="ECO:0000256" key="9">
    <source>
        <dbReference type="ARBA" id="ARBA00022723"/>
    </source>
</evidence>
<evidence type="ECO:0000256" key="3">
    <source>
        <dbReference type="ARBA" id="ARBA00004922"/>
    </source>
</evidence>
<dbReference type="InterPro" id="IPR000772">
    <property type="entry name" value="Ricin_B_lectin"/>
</dbReference>
<dbReference type="PROSITE" id="PS50231">
    <property type="entry name" value="RICIN_B_LECTIN"/>
    <property type="match status" value="1"/>
</dbReference>
<dbReference type="AlphaFoldDB" id="A0A3Q2QQE5"/>
<evidence type="ECO:0000256" key="11">
    <source>
        <dbReference type="ARBA" id="ARBA00022968"/>
    </source>
</evidence>
<keyword evidence="9" id="KW-0479">Metal-binding</keyword>
<dbReference type="Gene3D" id="2.80.10.50">
    <property type="match status" value="1"/>
</dbReference>
<keyword evidence="15 17" id="KW-1015">Disulfide bond</keyword>
<evidence type="ECO:0000256" key="6">
    <source>
        <dbReference type="ARBA" id="ARBA00022676"/>
    </source>
</evidence>
<keyword evidence="8" id="KW-0812">Transmembrane</keyword>
<comment type="pathway">
    <text evidence="3 17">Protein modification; protein glycosylation.</text>
</comment>
<dbReference type="EC" id="2.4.1.-" evidence="17"/>
<comment type="similarity">
    <text evidence="4 17">Belongs to the glycosyltransferase 2 family. GalNAc-T subfamily.</text>
</comment>
<dbReference type="SUPFAM" id="SSF53448">
    <property type="entry name" value="Nucleotide-diphospho-sugar transferases"/>
    <property type="match status" value="1"/>
</dbReference>
<evidence type="ECO:0000259" key="18">
    <source>
        <dbReference type="SMART" id="SM00458"/>
    </source>
</evidence>
<dbReference type="GO" id="GO:0004653">
    <property type="term" value="F:polypeptide N-acetylgalactosaminyltransferase activity"/>
    <property type="evidence" value="ECO:0007669"/>
    <property type="project" value="TreeGrafter"/>
</dbReference>
<sequence>MHLYSFRHKRSAKVAVSSSFCLSFIIHFYFSYTATPQHPDLPSGNGKNLRGSIQSGMFTHSSVPKCPPGFYSQQELRPHLRRPFQDPWEQGAGGKPFVWRGMTAEEEKEESRGYKKNQFNQFASDRISLHRNLGEDTRPPDCLKQKFLRCPGLPTTSVIIVFHNEAWSTLLRTVYSVLHTAPAALLAEILLVDDASTDGEYHLKAPLDEYLRTLHIVRVLRQKERKGLITARLMGAQAAQGEVLTFLDSHLFLCSECFPGWLEPLLARIAQEPTAVVSPKINNIDYKSLKFHKPNPAPQSYSRGNFNWRLKFGWERVPGEEKKRRKNETSPIRTPTFAGGLFSVSKTYFEHIGTYDDQMEFWGGENLEMSFRVWMCGGLLEIIPCSVVGHIFRKKSPHTFPNGSATILRNLVRLAEVWMDEYRWVFYRTNRKAASIFRADSYGDVSERRKLREKLNCKNFSWYLNNIYPEAYRPDIRPIIYGQVSYFSVSQNMLTLDMKLFTVNVILFPFQYFEYTSQKEIRLSAGIELCLHANPEMTLVFLESCKSKGKAAAEQVWIFTRTNQMKNPSSGKCVSVAGGNVILSTCKSTSESQSWVFIRAK</sequence>
<comment type="cofactor">
    <cofactor evidence="1 17">
        <name>Mn(2+)</name>
        <dbReference type="ChEBI" id="CHEBI:29035"/>
    </cofactor>
</comment>
<keyword evidence="14" id="KW-0472">Membrane</keyword>
<evidence type="ECO:0000256" key="15">
    <source>
        <dbReference type="ARBA" id="ARBA00023157"/>
    </source>
</evidence>
<dbReference type="InterPro" id="IPR029044">
    <property type="entry name" value="Nucleotide-diphossugar_trans"/>
</dbReference>
<dbReference type="Ensembl" id="ENSFHET00000021121.1">
    <property type="protein sequence ID" value="ENSFHEP00000030008.1"/>
    <property type="gene ID" value="ENSFHEG00000015287.1"/>
</dbReference>
<reference evidence="19" key="2">
    <citation type="submission" date="2025-09" db="UniProtKB">
        <authorList>
            <consortium name="Ensembl"/>
        </authorList>
    </citation>
    <scope>IDENTIFICATION</scope>
</reference>
<reference evidence="19" key="1">
    <citation type="submission" date="2025-08" db="UniProtKB">
        <authorList>
            <consortium name="Ensembl"/>
        </authorList>
    </citation>
    <scope>IDENTIFICATION</scope>
</reference>
<dbReference type="FunFam" id="3.90.550.10:FF:000021">
    <property type="entry name" value="Polypeptide N-acetylgalactosaminyltransferase"/>
    <property type="match status" value="1"/>
</dbReference>
<dbReference type="GO" id="GO:0046872">
    <property type="term" value="F:metal ion binding"/>
    <property type="evidence" value="ECO:0007669"/>
    <property type="project" value="UniProtKB-KW"/>
</dbReference>
<dbReference type="GO" id="GO:0030246">
    <property type="term" value="F:carbohydrate binding"/>
    <property type="evidence" value="ECO:0007669"/>
    <property type="project" value="UniProtKB-KW"/>
</dbReference>
<name>A0A3Q2QQE5_FUNHE</name>
<evidence type="ECO:0000256" key="13">
    <source>
        <dbReference type="ARBA" id="ARBA00023034"/>
    </source>
</evidence>
<dbReference type="GO" id="GO:0000139">
    <property type="term" value="C:Golgi membrane"/>
    <property type="evidence" value="ECO:0007669"/>
    <property type="project" value="UniProtKB-SubCell"/>
</dbReference>